<protein>
    <submittedName>
        <fullName evidence="2">Uncharacterized protein</fullName>
    </submittedName>
</protein>
<feature type="compositionally biased region" description="Polar residues" evidence="1">
    <location>
        <begin position="8"/>
        <end position="22"/>
    </location>
</feature>
<evidence type="ECO:0000256" key="1">
    <source>
        <dbReference type="SAM" id="MobiDB-lite"/>
    </source>
</evidence>
<evidence type="ECO:0000313" key="2">
    <source>
        <dbReference type="EMBL" id="KRY51938.1"/>
    </source>
</evidence>
<dbReference type="OrthoDB" id="5864015at2759"/>
<proteinExistence type="predicted"/>
<name>A0A0V1CS42_TRIBR</name>
<dbReference type="AlphaFoldDB" id="A0A0V1CS42"/>
<accession>A0A0V1CS42</accession>
<feature type="region of interest" description="Disordered" evidence="1">
    <location>
        <begin position="1"/>
        <end position="22"/>
    </location>
</feature>
<organism evidence="2 3">
    <name type="scientific">Trichinella britovi</name>
    <name type="common">Parasitic roundworm</name>
    <dbReference type="NCBI Taxonomy" id="45882"/>
    <lineage>
        <taxon>Eukaryota</taxon>
        <taxon>Metazoa</taxon>
        <taxon>Ecdysozoa</taxon>
        <taxon>Nematoda</taxon>
        <taxon>Enoplea</taxon>
        <taxon>Dorylaimia</taxon>
        <taxon>Trichinellida</taxon>
        <taxon>Trichinellidae</taxon>
        <taxon>Trichinella</taxon>
    </lineage>
</organism>
<gene>
    <name evidence="2" type="ORF">T03_13909</name>
</gene>
<sequence>MVQECKSTESMPISQAGSSNVRLPKSSMVSTMIGNGFTMNLKQRSIPIQLCRRLRNSIIYDQTAFQGLILNAVNYETALTILNEKYGDSQLLIEENLKSLQNLPVITNQWDLK</sequence>
<dbReference type="EMBL" id="JYDI01000114">
    <property type="protein sequence ID" value="KRY51938.1"/>
    <property type="molecule type" value="Genomic_DNA"/>
</dbReference>
<dbReference type="Proteomes" id="UP000054653">
    <property type="component" value="Unassembled WGS sequence"/>
</dbReference>
<reference evidence="2 3" key="1">
    <citation type="submission" date="2015-01" db="EMBL/GenBank/DDBJ databases">
        <title>Evolution of Trichinella species and genotypes.</title>
        <authorList>
            <person name="Korhonen P.K."/>
            <person name="Edoardo P."/>
            <person name="Giuseppe L.R."/>
            <person name="Gasser R.B."/>
        </authorList>
    </citation>
    <scope>NUCLEOTIDE SEQUENCE [LARGE SCALE GENOMIC DNA]</scope>
    <source>
        <strain evidence="2">ISS120</strain>
    </source>
</reference>
<comment type="caution">
    <text evidence="2">The sequence shown here is derived from an EMBL/GenBank/DDBJ whole genome shotgun (WGS) entry which is preliminary data.</text>
</comment>
<dbReference type="InterPro" id="IPR005312">
    <property type="entry name" value="DUF1759"/>
</dbReference>
<dbReference type="Pfam" id="PF03564">
    <property type="entry name" value="DUF1759"/>
    <property type="match status" value="1"/>
</dbReference>
<evidence type="ECO:0000313" key="3">
    <source>
        <dbReference type="Proteomes" id="UP000054653"/>
    </source>
</evidence>
<keyword evidence="3" id="KW-1185">Reference proteome</keyword>